<reference evidence="1" key="1">
    <citation type="submission" date="2013-04" db="EMBL/GenBank/DDBJ databases">
        <authorList>
            <person name="Qu J."/>
            <person name="Murali S.C."/>
            <person name="Bandaranaike D."/>
            <person name="Bellair M."/>
            <person name="Blankenburg K."/>
            <person name="Chao H."/>
            <person name="Dinh H."/>
            <person name="Doddapaneni H."/>
            <person name="Downs B."/>
            <person name="Dugan-Rocha S."/>
            <person name="Elkadiri S."/>
            <person name="Gnanaolivu R.D."/>
            <person name="Hernandez B."/>
            <person name="Javaid M."/>
            <person name="Jayaseelan J.C."/>
            <person name="Lee S."/>
            <person name="Li M."/>
            <person name="Ming W."/>
            <person name="Munidasa M."/>
            <person name="Muniz J."/>
            <person name="Nguyen L."/>
            <person name="Ongeri F."/>
            <person name="Osuji N."/>
            <person name="Pu L.-L."/>
            <person name="Puazo M."/>
            <person name="Qu C."/>
            <person name="Quiroz J."/>
            <person name="Raj R."/>
            <person name="Weissenberger G."/>
            <person name="Xin Y."/>
            <person name="Zou X."/>
            <person name="Han Y."/>
            <person name="Richards S."/>
            <person name="Worley K."/>
            <person name="Muzny D."/>
            <person name="Gibbs R."/>
        </authorList>
    </citation>
    <scope>NUCLEOTIDE SEQUENCE</scope>
    <source>
        <strain evidence="1">Sampled in the wild</strain>
    </source>
</reference>
<comment type="caution">
    <text evidence="1">The sequence shown here is derived from an EMBL/GenBank/DDBJ whole genome shotgun (WGS) entry which is preliminary data.</text>
</comment>
<evidence type="ECO:0008006" key="3">
    <source>
        <dbReference type="Google" id="ProtNLM"/>
    </source>
</evidence>
<dbReference type="EMBL" id="KZ309170">
    <property type="protein sequence ID" value="KAG8237440.1"/>
    <property type="molecule type" value="Genomic_DNA"/>
</dbReference>
<protein>
    <recommendedName>
        <fullName evidence="3">Tc1-like transposase DDE domain-containing protein</fullName>
    </recommendedName>
</protein>
<proteinExistence type="predicted"/>
<dbReference type="OrthoDB" id="2266637at2759"/>
<gene>
    <name evidence="1" type="ORF">J437_LFUL016252</name>
</gene>
<evidence type="ECO:0000313" key="1">
    <source>
        <dbReference type="EMBL" id="KAG8237440.1"/>
    </source>
</evidence>
<keyword evidence="2" id="KW-1185">Reference proteome</keyword>
<evidence type="ECO:0000313" key="2">
    <source>
        <dbReference type="Proteomes" id="UP000792457"/>
    </source>
</evidence>
<dbReference type="Proteomes" id="UP000792457">
    <property type="component" value="Unassembled WGS sequence"/>
</dbReference>
<sequence>MDKCWPECKQNLEDTNIKTARQAFSEGLSVGLRGPASRGPRFAMVHAGNESGFVEGAELTYLCQNNMADAHEELDGDRYEKWFTENLLPDTPDGAVIVLDNASYHSRKCKVIPSNILEEGGNS</sequence>
<name>A0A8K0P669_LADFU</name>
<organism evidence="1 2">
    <name type="scientific">Ladona fulva</name>
    <name type="common">Scarce chaser dragonfly</name>
    <name type="synonym">Libellula fulva</name>
    <dbReference type="NCBI Taxonomy" id="123851"/>
    <lineage>
        <taxon>Eukaryota</taxon>
        <taxon>Metazoa</taxon>
        <taxon>Ecdysozoa</taxon>
        <taxon>Arthropoda</taxon>
        <taxon>Hexapoda</taxon>
        <taxon>Insecta</taxon>
        <taxon>Pterygota</taxon>
        <taxon>Palaeoptera</taxon>
        <taxon>Odonata</taxon>
        <taxon>Epiprocta</taxon>
        <taxon>Anisoptera</taxon>
        <taxon>Libelluloidea</taxon>
        <taxon>Libellulidae</taxon>
        <taxon>Ladona</taxon>
    </lineage>
</organism>
<accession>A0A8K0P669</accession>
<dbReference type="AlphaFoldDB" id="A0A8K0P669"/>
<reference evidence="1" key="2">
    <citation type="submission" date="2017-10" db="EMBL/GenBank/DDBJ databases">
        <title>Ladona fulva Genome sequencing and assembly.</title>
        <authorList>
            <person name="Murali S."/>
            <person name="Richards S."/>
            <person name="Bandaranaike D."/>
            <person name="Bellair M."/>
            <person name="Blankenburg K."/>
            <person name="Chao H."/>
            <person name="Dinh H."/>
            <person name="Doddapaneni H."/>
            <person name="Dugan-Rocha S."/>
            <person name="Elkadiri S."/>
            <person name="Gnanaolivu R."/>
            <person name="Hernandez B."/>
            <person name="Skinner E."/>
            <person name="Javaid M."/>
            <person name="Lee S."/>
            <person name="Li M."/>
            <person name="Ming W."/>
            <person name="Munidasa M."/>
            <person name="Muniz J."/>
            <person name="Nguyen L."/>
            <person name="Hughes D."/>
            <person name="Osuji N."/>
            <person name="Pu L.-L."/>
            <person name="Puazo M."/>
            <person name="Qu C."/>
            <person name="Quiroz J."/>
            <person name="Raj R."/>
            <person name="Weissenberger G."/>
            <person name="Xin Y."/>
            <person name="Zou X."/>
            <person name="Han Y."/>
            <person name="Worley K."/>
            <person name="Muzny D."/>
            <person name="Gibbs R."/>
        </authorList>
    </citation>
    <scope>NUCLEOTIDE SEQUENCE</scope>
    <source>
        <strain evidence="1">Sampled in the wild</strain>
    </source>
</reference>